<comment type="caution">
    <text evidence="2">The sequence shown here is derived from an EMBL/GenBank/DDBJ whole genome shotgun (WGS) entry which is preliminary data.</text>
</comment>
<evidence type="ECO:0000313" key="3">
    <source>
        <dbReference type="Proteomes" id="UP000651112"/>
    </source>
</evidence>
<accession>A0ABR7XTL4</accession>
<feature type="signal peptide" evidence="1">
    <location>
        <begin position="1"/>
        <end position="24"/>
    </location>
</feature>
<dbReference type="EMBL" id="JACNYL010000003">
    <property type="protein sequence ID" value="MBD1422510.1"/>
    <property type="molecule type" value="Genomic_DNA"/>
</dbReference>
<evidence type="ECO:0008006" key="4">
    <source>
        <dbReference type="Google" id="ProtNLM"/>
    </source>
</evidence>
<sequence length="583" mass="62211">MKTNSIRYNAIWCLLLTLFVVVSCKNDTGIEPVYDGIKMRVSLTSGFEQPIGNSGVSKSKASISGATKNTDDRLETQTQIIPLSNGLNIVAKLVPEQQAAPVALRQSAGGLKAAAQEVRDGLSEGTRYRLLVYDANGNEVKRIEKTVDANSSSFDEFTLDATGTTTNYTFVAYSAGTAALPNLAANTPLANALVEINAQKFMHYVETVGLAAGNNDLTVVLKNKLSEITTVLDGTGIGLNSITGVGNVVFKNATHGGGTIKLSDGVITYTGSAQDKAVTFPTISTALTEVNSSVTALLRSSTTTATLEVEYIEIAGLGRSEPFSVSNVKIEPGVKYNLVLELDKGNCMFEVQPESFSMDRSVGGACRVRFYLLFVNFFTWYDYGISQGDCSGGTTLLGFVRDWRNGNQMGNANLDGQVIGRTYEFAPTANAGVVMNITSLDNSFNMAINEPTDEQNTTTYKIATKEIQFQGTGTNGRNIRFTNGGGEHGVGSVSAIHNITNGTVANPVIRVSISASGVVSIEGRKSNSDLNLYPMELFNSTSFNNVTWLTSGNTNNKVTITQTIAGQTYINGQVTGKRIAPCN</sequence>
<dbReference type="Proteomes" id="UP000651112">
    <property type="component" value="Unassembled WGS sequence"/>
</dbReference>
<evidence type="ECO:0000313" key="2">
    <source>
        <dbReference type="EMBL" id="MBD1422510.1"/>
    </source>
</evidence>
<gene>
    <name evidence="2" type="ORF">H8B21_13115</name>
</gene>
<reference evidence="2 3" key="1">
    <citation type="submission" date="2020-08" db="EMBL/GenBank/DDBJ databases">
        <title>Sphingobacterium sp. DN00404 isolated from aquaculture water.</title>
        <authorList>
            <person name="Zhang M."/>
        </authorList>
    </citation>
    <scope>NUCLEOTIDE SEQUENCE [LARGE SCALE GENOMIC DNA]</scope>
    <source>
        <strain evidence="2 3">KCTC 42746</strain>
    </source>
</reference>
<keyword evidence="1" id="KW-0732">Signal</keyword>
<organism evidence="2 3">
    <name type="scientific">Sphingobacterium chuzhouense</name>
    <dbReference type="NCBI Taxonomy" id="1742264"/>
    <lineage>
        <taxon>Bacteria</taxon>
        <taxon>Pseudomonadati</taxon>
        <taxon>Bacteroidota</taxon>
        <taxon>Sphingobacteriia</taxon>
        <taxon>Sphingobacteriales</taxon>
        <taxon>Sphingobacteriaceae</taxon>
        <taxon>Sphingobacterium</taxon>
    </lineage>
</organism>
<feature type="chain" id="PRO_5045917818" description="Fimbrillin-A associated anchor proteins Mfa1 and Mfa2" evidence="1">
    <location>
        <begin position="25"/>
        <end position="583"/>
    </location>
</feature>
<protein>
    <recommendedName>
        <fullName evidence="4">Fimbrillin-A associated anchor proteins Mfa1 and Mfa2</fullName>
    </recommendedName>
</protein>
<dbReference type="RefSeq" id="WP_190314228.1">
    <property type="nucleotide sequence ID" value="NZ_JACNYL010000003.1"/>
</dbReference>
<proteinExistence type="predicted"/>
<keyword evidence="3" id="KW-1185">Reference proteome</keyword>
<name>A0ABR7XTL4_9SPHI</name>
<dbReference type="PROSITE" id="PS51257">
    <property type="entry name" value="PROKAR_LIPOPROTEIN"/>
    <property type="match status" value="1"/>
</dbReference>
<evidence type="ECO:0000256" key="1">
    <source>
        <dbReference type="SAM" id="SignalP"/>
    </source>
</evidence>